<keyword evidence="17" id="KW-1185">Reference proteome</keyword>
<accession>A0A1D7YGC6</accession>
<evidence type="ECO:0000313" key="16">
    <source>
        <dbReference type="EMBL" id="AOR34677.1"/>
    </source>
</evidence>
<dbReference type="InterPro" id="IPR036188">
    <property type="entry name" value="FAD/NAD-bd_sf"/>
</dbReference>
<dbReference type="PANTHER" id="PTHR42802">
    <property type="entry name" value="MONOOXYGENASE"/>
    <property type="match status" value="1"/>
</dbReference>
<comment type="similarity">
    <text evidence="3">Belongs to the lysine N(6)-hydroxylase/L-ornithine N(5)-oxygenase family.</text>
</comment>
<evidence type="ECO:0000256" key="9">
    <source>
        <dbReference type="ARBA" id="ARBA00023002"/>
    </source>
</evidence>
<dbReference type="KEGG" id="spun:BFF78_29745"/>
<dbReference type="EC" id="1.14.13.59" evidence="4"/>
<sequence>MSEPQTAVDPVEELDVLGIGVGPFNLSTAALLTKADDLTARFLDRKEDFSWHPGLLFRDATLQSPYLKDCVTLADPTSPYSFLNYLARQRRLNRFIVADYPNVRRAEFSDYFRWICRNLDTVRFGTGVHGLDFADGAFLADTDGGRYRAKNVVIGVGREPYVPEGARQHLGATVFHGTEYLLRELDVQGRRVAVIGGGQTGAEIFHDLISDGSRLPSEVTWVTRRSNFAPFDESPFANELYVPGYTRHFYAQPLQERQRLLPLQKLSSDAILQPLLEDIHRRLYELDYLETQRLRHRLLVDREFTKVSPAASGWLVQMEGPTGTEAVEADIVILATGFSNALPAVLDQLRHRLSLGEDGQVEVNEDFSLRWDGPPDNRLFVHNMALHSHGWIDPNFAGMAWRSAVIVNSLAGRYLYDVDVDGTTVDWGGKTTTSHELPQTVRTEAGL</sequence>
<evidence type="ECO:0000256" key="7">
    <source>
        <dbReference type="ARBA" id="ARBA00022827"/>
    </source>
</evidence>
<evidence type="ECO:0000256" key="1">
    <source>
        <dbReference type="ARBA" id="ARBA00001974"/>
    </source>
</evidence>
<evidence type="ECO:0000256" key="12">
    <source>
        <dbReference type="ARBA" id="ARBA00031158"/>
    </source>
</evidence>
<evidence type="ECO:0000313" key="17">
    <source>
        <dbReference type="Proteomes" id="UP000094960"/>
    </source>
</evidence>
<dbReference type="EMBL" id="CP017248">
    <property type="protein sequence ID" value="AOR34677.1"/>
    <property type="molecule type" value="Genomic_DNA"/>
</dbReference>
<evidence type="ECO:0000256" key="8">
    <source>
        <dbReference type="ARBA" id="ARBA00022857"/>
    </source>
</evidence>
<evidence type="ECO:0000256" key="2">
    <source>
        <dbReference type="ARBA" id="ARBA00004924"/>
    </source>
</evidence>
<reference evidence="17" key="1">
    <citation type="submission" date="2016-09" db="EMBL/GenBank/DDBJ databases">
        <title>Streptomyces puniciscabiei strain:TW1S1 Genome sequencing and assembly.</title>
        <authorList>
            <person name="Kim M.-K."/>
            <person name="Kim S.B."/>
        </authorList>
    </citation>
    <scope>NUCLEOTIDE SEQUENCE [LARGE SCALE GENOMIC DNA]</scope>
    <source>
        <strain evidence="17">TW1S1</strain>
    </source>
</reference>
<comment type="catalytic activity">
    <reaction evidence="15">
        <text>L-lysine + NADPH + O2 = N(6)-hydroxy-L-lysine + NADP(+) + H2O</text>
        <dbReference type="Rhea" id="RHEA:23228"/>
        <dbReference type="ChEBI" id="CHEBI:15377"/>
        <dbReference type="ChEBI" id="CHEBI:15379"/>
        <dbReference type="ChEBI" id="CHEBI:32551"/>
        <dbReference type="ChEBI" id="CHEBI:57783"/>
        <dbReference type="ChEBI" id="CHEBI:57820"/>
        <dbReference type="ChEBI" id="CHEBI:58349"/>
        <dbReference type="EC" id="1.14.13.59"/>
    </reaction>
</comment>
<evidence type="ECO:0000256" key="11">
    <source>
        <dbReference type="ARBA" id="ARBA00029939"/>
    </source>
</evidence>
<dbReference type="PANTHER" id="PTHR42802:SF1">
    <property type="entry name" value="L-ORNITHINE N(5)-MONOOXYGENASE"/>
    <property type="match status" value="1"/>
</dbReference>
<dbReference type="InterPro" id="IPR025700">
    <property type="entry name" value="Lys/Orn_oxygenase"/>
</dbReference>
<evidence type="ECO:0000256" key="4">
    <source>
        <dbReference type="ARBA" id="ARBA00013076"/>
    </source>
</evidence>
<dbReference type="PRINTS" id="PR00368">
    <property type="entry name" value="FADPNR"/>
</dbReference>
<evidence type="ECO:0000256" key="15">
    <source>
        <dbReference type="ARBA" id="ARBA00048407"/>
    </source>
</evidence>
<protein>
    <recommendedName>
        <fullName evidence="5">L-lysine N6-monooxygenase MbtG</fullName>
        <ecNumber evidence="4">1.14.13.59</ecNumber>
    </recommendedName>
    <alternativeName>
        <fullName evidence="14">Lysine 6-N-hydroxylase</fullName>
    </alternativeName>
    <alternativeName>
        <fullName evidence="13">Lysine N6-hydroxylase</fullName>
    </alternativeName>
    <alternativeName>
        <fullName evidence="11">Lysine-N-oxygenase</fullName>
    </alternativeName>
    <alternativeName>
        <fullName evidence="12">Mycobactin synthase protein G</fullName>
    </alternativeName>
</protein>
<evidence type="ECO:0000256" key="6">
    <source>
        <dbReference type="ARBA" id="ARBA00022630"/>
    </source>
</evidence>
<keyword evidence="6" id="KW-0285">Flavoprotein</keyword>
<comment type="pathway">
    <text evidence="2">Siderophore biosynthesis.</text>
</comment>
<dbReference type="SUPFAM" id="SSF51905">
    <property type="entry name" value="FAD/NAD(P)-binding domain"/>
    <property type="match status" value="2"/>
</dbReference>
<dbReference type="Proteomes" id="UP000094960">
    <property type="component" value="Chromosome"/>
</dbReference>
<evidence type="ECO:0000256" key="13">
    <source>
        <dbReference type="ARBA" id="ARBA00032493"/>
    </source>
</evidence>
<name>A0A1D7YGC6_9ACTN</name>
<evidence type="ECO:0000256" key="10">
    <source>
        <dbReference type="ARBA" id="ARBA00023033"/>
    </source>
</evidence>
<comment type="cofactor">
    <cofactor evidence="1">
        <name>FAD</name>
        <dbReference type="ChEBI" id="CHEBI:57692"/>
    </cofactor>
</comment>
<dbReference type="Gene3D" id="3.50.50.60">
    <property type="entry name" value="FAD/NAD(P)-binding domain"/>
    <property type="match status" value="1"/>
</dbReference>
<keyword evidence="8" id="KW-0521">NADP</keyword>
<evidence type="ECO:0000256" key="5">
    <source>
        <dbReference type="ARBA" id="ARBA00016406"/>
    </source>
</evidence>
<gene>
    <name evidence="16" type="ORF">BFF78_29745</name>
</gene>
<dbReference type="RefSeq" id="WP_069781223.1">
    <property type="nucleotide sequence ID" value="NZ_CP017248.1"/>
</dbReference>
<keyword evidence="9" id="KW-0560">Oxidoreductase</keyword>
<dbReference type="GO" id="GO:0047091">
    <property type="term" value="F:L-lysine 6-monooxygenase (NADPH) activity"/>
    <property type="evidence" value="ECO:0007669"/>
    <property type="project" value="UniProtKB-EC"/>
</dbReference>
<evidence type="ECO:0000256" key="3">
    <source>
        <dbReference type="ARBA" id="ARBA00007588"/>
    </source>
</evidence>
<keyword evidence="7" id="KW-0274">FAD</keyword>
<organism evidence="16 17">
    <name type="scientific">Streptomyces fodineus</name>
    <dbReference type="NCBI Taxonomy" id="1904616"/>
    <lineage>
        <taxon>Bacteria</taxon>
        <taxon>Bacillati</taxon>
        <taxon>Actinomycetota</taxon>
        <taxon>Actinomycetes</taxon>
        <taxon>Kitasatosporales</taxon>
        <taxon>Streptomycetaceae</taxon>
        <taxon>Streptomyces</taxon>
    </lineage>
</organism>
<evidence type="ECO:0000256" key="14">
    <source>
        <dbReference type="ARBA" id="ARBA00032738"/>
    </source>
</evidence>
<dbReference type="AlphaFoldDB" id="A0A1D7YGC6"/>
<proteinExistence type="inferred from homology"/>
<keyword evidence="10" id="KW-0503">Monooxygenase</keyword>
<dbReference type="Pfam" id="PF13434">
    <property type="entry name" value="Lys_Orn_oxgnase"/>
    <property type="match status" value="1"/>
</dbReference>